<dbReference type="EMBL" id="CP038484">
    <property type="protein sequence ID" value="QFZ25344.1"/>
    <property type="molecule type" value="Genomic_DNA"/>
</dbReference>
<accession>A0ACD0WDK7</accession>
<evidence type="ECO:0000313" key="2">
    <source>
        <dbReference type="Proteomes" id="UP000326582"/>
    </source>
</evidence>
<dbReference type="Proteomes" id="UP000326582">
    <property type="component" value="Chromosome 1"/>
</dbReference>
<evidence type="ECO:0000313" key="1">
    <source>
        <dbReference type="EMBL" id="QFZ25344.1"/>
    </source>
</evidence>
<organism evidence="1 2">
    <name type="scientific">Clavispora lusitaniae</name>
    <name type="common">Candida lusitaniae</name>
    <dbReference type="NCBI Taxonomy" id="36911"/>
    <lineage>
        <taxon>Eukaryota</taxon>
        <taxon>Fungi</taxon>
        <taxon>Dikarya</taxon>
        <taxon>Ascomycota</taxon>
        <taxon>Saccharomycotina</taxon>
        <taxon>Pichiomycetes</taxon>
        <taxon>Metschnikowiaceae</taxon>
        <taxon>Clavispora</taxon>
    </lineage>
</organism>
<name>A0ACD0WDK7_CLALS</name>
<gene>
    <name evidence="1" type="ORF">EJF14_10437</name>
</gene>
<proteinExistence type="predicted"/>
<sequence length="332" mass="37278">MCLILFFLFPLCNSVPELVSYRCSHTSSPYLQLYPSYSSDMSDPRSLIAEAEKLAKPQTGFFSFFGGSSSYRLEEATDLYIQAANAFRLKKDFGSAGSQFLKAADLQSQLSNHNDTANHLIEAYKCFKSVSPADAIDALSRAIHIFLTQNGQFRRAANFQMDLAELYEQTGDVENATSSYEKAGDYFSTDHAEALSNKAFLKCADLNAGSGNYRKARDLYDNIIKNSVGNNLTKWNLKEYFLKNILCTLCMDDVVDAQKRLDAFAEEEPSWPTTREYKLVSDILAAIDSGDVQAFSDTVYEFDQFSKLDKLKTQLLLKIKNSVVENDDDDLT</sequence>
<keyword evidence="2" id="KW-1185">Reference proteome</keyword>
<protein>
    <submittedName>
        <fullName evidence="1">Vesicular-fusion protein</fullName>
    </submittedName>
</protein>
<reference evidence="2" key="1">
    <citation type="journal article" date="2019" name="MBio">
        <title>Comparative genomics for the elucidation of multidrug resistance (MDR) in Candida lusitaniae.</title>
        <authorList>
            <person name="Kannan A."/>
            <person name="Asner S.A."/>
            <person name="Trachsel E."/>
            <person name="Kelly S."/>
            <person name="Parker J."/>
            <person name="Sanglard D."/>
        </authorList>
    </citation>
    <scope>NUCLEOTIDE SEQUENCE [LARGE SCALE GENOMIC DNA]</scope>
    <source>
        <strain evidence="2">P1</strain>
    </source>
</reference>